<evidence type="ECO:0000313" key="2">
    <source>
        <dbReference type="Proteomes" id="UP000030686"/>
    </source>
</evidence>
<dbReference type="Gene3D" id="3.40.50.12780">
    <property type="entry name" value="N-terminal domain of ligase-like"/>
    <property type="match status" value="1"/>
</dbReference>
<dbReference type="OMA" id="CGILQWQ"/>
<dbReference type="InterPro" id="IPR042099">
    <property type="entry name" value="ANL_N_sf"/>
</dbReference>
<dbReference type="PANTHER" id="PTHR43845">
    <property type="entry name" value="BLR5969 PROTEIN"/>
    <property type="match status" value="1"/>
</dbReference>
<dbReference type="SUPFAM" id="SSF56801">
    <property type="entry name" value="Acetyl-CoA synthetase-like"/>
    <property type="match status" value="1"/>
</dbReference>
<protein>
    <recommendedName>
        <fullName evidence="3">AMP-dependent synthetase/ligase</fullName>
    </recommendedName>
</protein>
<dbReference type="STRING" id="1365484.W6QUN3"/>
<evidence type="ECO:0008006" key="3">
    <source>
        <dbReference type="Google" id="ProtNLM"/>
    </source>
</evidence>
<dbReference type="PANTHER" id="PTHR43845:SF1">
    <property type="entry name" value="BLR5969 PROTEIN"/>
    <property type="match status" value="1"/>
</dbReference>
<accession>W6QUN3</accession>
<sequence length="463" mass="51533">MATERYSLAEVLAVAKTHPFYNPDTVYPADAETIRNLRKTVTDQEAKAKFQEQPLLEKKTLYKAIERLSHDVDPRNTYRQSSYVSITGGGSGGVPMMFAVDVHENRRQRAQFGEFLKLCGVIQPGDWVLSTHVAGGFYRSLDLTTEITENAGATVLSAGSYMSPTDVAKSLADYHVNILTGDGSQVVQVVYHISLMAPEDRNRIALDKIIYTSEPLTGPQRAFIKAVLGDVKIISLMGSAEAGPWAISSPDLTGEQSLTNNSTDFVFDTRNILIEIVSPSAVDGVSSPDPILLPEGEQGLIVQTSLQRLRNPLVRYITGDIGTLHPLPSAACAVIPEADRDYIRVLRMRGRDNRFSFNWFSSYFEFEKIDALMRADDCGILQWQLIMDRLESTPQATLEIRLLRSPPRDGILSDDALINRFKAFFVIGSDNEELFRIVFLDNLGGFERSATAAKIIKFVNRWD</sequence>
<keyword evidence="2" id="KW-1185">Reference proteome</keyword>
<evidence type="ECO:0000313" key="1">
    <source>
        <dbReference type="EMBL" id="CDM37824.1"/>
    </source>
</evidence>
<reference evidence="1" key="1">
    <citation type="journal article" date="2014" name="Nat. Commun.">
        <title>Multiple recent horizontal transfers of a large genomic region in cheese making fungi.</title>
        <authorList>
            <person name="Cheeseman K."/>
            <person name="Ropars J."/>
            <person name="Renault P."/>
            <person name="Dupont J."/>
            <person name="Gouzy J."/>
            <person name="Branca A."/>
            <person name="Abraham A.L."/>
            <person name="Ceppi M."/>
            <person name="Conseiller E."/>
            <person name="Debuchy R."/>
            <person name="Malagnac F."/>
            <person name="Goarin A."/>
            <person name="Silar P."/>
            <person name="Lacoste S."/>
            <person name="Sallet E."/>
            <person name="Bensimon A."/>
            <person name="Giraud T."/>
            <person name="Brygoo Y."/>
        </authorList>
    </citation>
    <scope>NUCLEOTIDE SEQUENCE [LARGE SCALE GENOMIC DNA]</scope>
    <source>
        <strain evidence="1">FM164</strain>
    </source>
</reference>
<name>W6QUN3_PENRF</name>
<proteinExistence type="predicted"/>
<dbReference type="EMBL" id="HG792021">
    <property type="protein sequence ID" value="CDM37824.1"/>
    <property type="molecule type" value="Genomic_DNA"/>
</dbReference>
<gene>
    <name evidence="1" type="ORF">PROQFM164_S07g000172</name>
</gene>
<dbReference type="AlphaFoldDB" id="W6QUN3"/>
<dbReference type="OrthoDB" id="10047078at2759"/>
<organism evidence="1 2">
    <name type="scientific">Penicillium roqueforti (strain FM164)</name>
    <dbReference type="NCBI Taxonomy" id="1365484"/>
    <lineage>
        <taxon>Eukaryota</taxon>
        <taxon>Fungi</taxon>
        <taxon>Dikarya</taxon>
        <taxon>Ascomycota</taxon>
        <taxon>Pezizomycotina</taxon>
        <taxon>Eurotiomycetes</taxon>
        <taxon>Eurotiomycetidae</taxon>
        <taxon>Eurotiales</taxon>
        <taxon>Aspergillaceae</taxon>
        <taxon>Penicillium</taxon>
    </lineage>
</organism>
<dbReference type="Proteomes" id="UP000030686">
    <property type="component" value="Unassembled WGS sequence"/>
</dbReference>